<proteinExistence type="predicted"/>
<evidence type="ECO:0000313" key="1">
    <source>
        <dbReference type="EMBL" id="CAD8197092.1"/>
    </source>
</evidence>
<reference evidence="1" key="1">
    <citation type="submission" date="2021-01" db="EMBL/GenBank/DDBJ databases">
        <authorList>
            <consortium name="Genoscope - CEA"/>
            <person name="William W."/>
        </authorList>
    </citation>
    <scope>NUCLEOTIDE SEQUENCE</scope>
</reference>
<evidence type="ECO:0000313" key="2">
    <source>
        <dbReference type="Proteomes" id="UP000683925"/>
    </source>
</evidence>
<name>A0A8S1X7P1_PAROT</name>
<dbReference type="AlphaFoldDB" id="A0A8S1X7P1"/>
<organism evidence="1 2">
    <name type="scientific">Paramecium octaurelia</name>
    <dbReference type="NCBI Taxonomy" id="43137"/>
    <lineage>
        <taxon>Eukaryota</taxon>
        <taxon>Sar</taxon>
        <taxon>Alveolata</taxon>
        <taxon>Ciliophora</taxon>
        <taxon>Intramacronucleata</taxon>
        <taxon>Oligohymenophorea</taxon>
        <taxon>Peniculida</taxon>
        <taxon>Parameciidae</taxon>
        <taxon>Paramecium</taxon>
    </lineage>
</organism>
<protein>
    <submittedName>
        <fullName evidence="1">Uncharacterized protein</fullName>
    </submittedName>
</protein>
<dbReference type="EMBL" id="CAJJDP010000113">
    <property type="protein sequence ID" value="CAD8197092.1"/>
    <property type="molecule type" value="Genomic_DNA"/>
</dbReference>
<accession>A0A8S1X7P1</accession>
<sequence>MLKLFTLLIKDVLKFLQNTHSRYSPPPYYFDRVNILSLMVYYVIIIMKKNKEELFYTRITKKYKREEQGIINYNFIAINLLQNVDKTKLKNFCNKYKVEENNLLINSYIYFRIIQNLMLTLIFDFQQPFLQIQKINIDEVNKLLISFPPDSLDIGMNDSVVMFFIQFEQKLLLFIYFCINMTAKDVIMKMNKEAEYNALTADFQGNDTKFVGEYENVRIPFEKKETIKDAFRKASKACQPTLKNLSLRQNWLDLQDRIYNRAQYYTTDANSCISDARNVAEVNLCCDNYIERLNNDFYNDVLKILKDY</sequence>
<comment type="caution">
    <text evidence="1">The sequence shown here is derived from an EMBL/GenBank/DDBJ whole genome shotgun (WGS) entry which is preliminary data.</text>
</comment>
<gene>
    <name evidence="1" type="ORF">POCTA_138.1.T1130134</name>
</gene>
<keyword evidence="2" id="KW-1185">Reference proteome</keyword>
<dbReference type="Proteomes" id="UP000683925">
    <property type="component" value="Unassembled WGS sequence"/>
</dbReference>